<dbReference type="PANTHER" id="PTHR42760">
    <property type="entry name" value="SHORT-CHAIN DEHYDROGENASES/REDUCTASES FAMILY MEMBER"/>
    <property type="match status" value="1"/>
</dbReference>
<dbReference type="FunFam" id="3.40.50.720:FF:000084">
    <property type="entry name" value="Short-chain dehydrogenase reductase"/>
    <property type="match status" value="1"/>
</dbReference>
<sequence length="268" mass="28102">MRLTNKVAIVTGSGAGIGRAITELFAREGATVVAASRFADEGQPVVDAVVAQGGRAVFRRCDISVEAEVQALVDFTLQTYGRIDVLVNNAGVNFSKAFEQTTAADWDRVMNVDLRGTFLCARLVVPPMLAQGGGSIVNIASVHSIASVATASAYDAAKWGVVGFTKALAVEFAARHIRVNAVSPGLIATKIWDDVLAAAENEQATLDYWKSNIPMGRVGTAAEVAQVAAFLASDDASYVTGSNYVVDGGMTSLLISLPSYSSRPLEGK</sequence>
<evidence type="ECO:0000259" key="2">
    <source>
        <dbReference type="SMART" id="SM00822"/>
    </source>
</evidence>
<proteinExistence type="inferred from homology"/>
<name>A0A8F9TXB1_9BACT</name>
<gene>
    <name evidence="3" type="ORF">K0B96_04920</name>
</gene>
<organism evidence="3 4">
    <name type="scientific">Horticoccus luteus</name>
    <dbReference type="NCBI Taxonomy" id="2862869"/>
    <lineage>
        <taxon>Bacteria</taxon>
        <taxon>Pseudomonadati</taxon>
        <taxon>Verrucomicrobiota</taxon>
        <taxon>Opitutia</taxon>
        <taxon>Opitutales</taxon>
        <taxon>Opitutaceae</taxon>
        <taxon>Horticoccus</taxon>
    </lineage>
</organism>
<keyword evidence="4" id="KW-1185">Reference proteome</keyword>
<dbReference type="SUPFAM" id="SSF51735">
    <property type="entry name" value="NAD(P)-binding Rossmann-fold domains"/>
    <property type="match status" value="1"/>
</dbReference>
<dbReference type="Pfam" id="PF13561">
    <property type="entry name" value="adh_short_C2"/>
    <property type="match status" value="1"/>
</dbReference>
<dbReference type="NCBIfam" id="NF005559">
    <property type="entry name" value="PRK07231.1"/>
    <property type="match status" value="1"/>
</dbReference>
<dbReference type="Gene3D" id="3.40.50.720">
    <property type="entry name" value="NAD(P)-binding Rossmann-like Domain"/>
    <property type="match status" value="1"/>
</dbReference>
<dbReference type="Proteomes" id="UP000825051">
    <property type="component" value="Chromosome"/>
</dbReference>
<dbReference type="InterPro" id="IPR057326">
    <property type="entry name" value="KR_dom"/>
</dbReference>
<dbReference type="AlphaFoldDB" id="A0A8F9TXB1"/>
<dbReference type="KEGG" id="ole:K0B96_04920"/>
<protein>
    <submittedName>
        <fullName evidence="3">SDR family oxidoreductase</fullName>
    </submittedName>
</protein>
<dbReference type="RefSeq" id="WP_220164460.1">
    <property type="nucleotide sequence ID" value="NZ_CP080507.1"/>
</dbReference>
<reference evidence="3" key="1">
    <citation type="submission" date="2021-08" db="EMBL/GenBank/DDBJ databases">
        <title>Genome of a novel bacterium of the phylum Verrucomicrobia, Oleiharenicola sp. KSB-15.</title>
        <authorList>
            <person name="Chung J.-H."/>
            <person name="Ahn J.-H."/>
            <person name="Yoon Y."/>
            <person name="Kim D.-Y."/>
            <person name="An S.-H."/>
            <person name="Park I."/>
            <person name="Yeon J."/>
        </authorList>
    </citation>
    <scope>NUCLEOTIDE SEQUENCE</scope>
    <source>
        <strain evidence="3">KSB-15</strain>
    </source>
</reference>
<evidence type="ECO:0000256" key="1">
    <source>
        <dbReference type="ARBA" id="ARBA00006484"/>
    </source>
</evidence>
<dbReference type="EMBL" id="CP080507">
    <property type="protein sequence ID" value="QYM79963.1"/>
    <property type="molecule type" value="Genomic_DNA"/>
</dbReference>
<evidence type="ECO:0000313" key="3">
    <source>
        <dbReference type="EMBL" id="QYM79963.1"/>
    </source>
</evidence>
<feature type="domain" description="Ketoreductase" evidence="2">
    <location>
        <begin position="6"/>
        <end position="162"/>
    </location>
</feature>
<comment type="similarity">
    <text evidence="1">Belongs to the short-chain dehydrogenases/reductases (SDR) family.</text>
</comment>
<dbReference type="PRINTS" id="PR00080">
    <property type="entry name" value="SDRFAMILY"/>
</dbReference>
<dbReference type="PRINTS" id="PR00081">
    <property type="entry name" value="GDHRDH"/>
</dbReference>
<dbReference type="GO" id="GO:0016616">
    <property type="term" value="F:oxidoreductase activity, acting on the CH-OH group of donors, NAD or NADP as acceptor"/>
    <property type="evidence" value="ECO:0007669"/>
    <property type="project" value="UniProtKB-ARBA"/>
</dbReference>
<accession>A0A8F9TXB1</accession>
<dbReference type="InterPro" id="IPR002347">
    <property type="entry name" value="SDR_fam"/>
</dbReference>
<evidence type="ECO:0000313" key="4">
    <source>
        <dbReference type="Proteomes" id="UP000825051"/>
    </source>
</evidence>
<dbReference type="SMART" id="SM00822">
    <property type="entry name" value="PKS_KR"/>
    <property type="match status" value="1"/>
</dbReference>
<dbReference type="InterPro" id="IPR036291">
    <property type="entry name" value="NAD(P)-bd_dom_sf"/>
</dbReference>